<proteinExistence type="predicted"/>
<evidence type="ECO:0000313" key="1">
    <source>
        <dbReference type="EMBL" id="WXG69164.1"/>
    </source>
</evidence>
<gene>
    <name evidence="1" type="ORF">WDS16_00940</name>
</gene>
<dbReference type="InterPro" id="IPR053847">
    <property type="entry name" value="DUF6928"/>
</dbReference>
<keyword evidence="2" id="KW-1185">Reference proteome</keyword>
<protein>
    <submittedName>
        <fullName evidence="1">Uncharacterized protein</fullName>
    </submittedName>
</protein>
<accession>A0ABZ2PJF3</accession>
<dbReference type="EMBL" id="CP147846">
    <property type="protein sequence ID" value="WXG69164.1"/>
    <property type="molecule type" value="Genomic_DNA"/>
</dbReference>
<dbReference type="Pfam" id="PF21997">
    <property type="entry name" value="DUF6928"/>
    <property type="match status" value="1"/>
</dbReference>
<evidence type="ECO:0000313" key="2">
    <source>
        <dbReference type="Proteomes" id="UP001432000"/>
    </source>
</evidence>
<name>A0ABZ2PJF3_9NOCA</name>
<sequence length="244" mass="27086">MGAKASTIWYIDAPDPISLLRETTSSDWDAATALVGRLFPDNIAVPNGEGPITRSAGASPDEVFIGCYPGATVICGNNLSIAKPSLIPEFWTRPLASERTYLVATDPTTAWGAFAYWERGTLRRSFSATPIYIYEDTGLPLVWERPFWAGERPLIYPPDVMPDPLSLPFHPQEFAETANAEWLGFRYTGVPRGDEFDASSLPVCGFTMYEPGQQPQPAVVEPPSVPEEKKFMRWLRRKSPEPQS</sequence>
<dbReference type="RefSeq" id="WP_338889800.1">
    <property type="nucleotide sequence ID" value="NZ_CP147846.1"/>
</dbReference>
<organism evidence="1 2">
    <name type="scientific">Rhodococcus sovatensis</name>
    <dbReference type="NCBI Taxonomy" id="1805840"/>
    <lineage>
        <taxon>Bacteria</taxon>
        <taxon>Bacillati</taxon>
        <taxon>Actinomycetota</taxon>
        <taxon>Actinomycetes</taxon>
        <taxon>Mycobacteriales</taxon>
        <taxon>Nocardiaceae</taxon>
        <taxon>Rhodococcus</taxon>
    </lineage>
</organism>
<dbReference type="Proteomes" id="UP001432000">
    <property type="component" value="Chromosome"/>
</dbReference>
<reference evidence="1 2" key="1">
    <citation type="submission" date="2024-03" db="EMBL/GenBank/DDBJ databases">
        <title>Natural products discovery in diverse microorganisms through a two-stage MS feature dereplication strategy.</title>
        <authorList>
            <person name="Zhang R."/>
        </authorList>
    </citation>
    <scope>NUCLEOTIDE SEQUENCE [LARGE SCALE GENOMIC DNA]</scope>
    <source>
        <strain evidence="1 2">18930</strain>
    </source>
</reference>